<sequence>MFRSTVSKLYRQPTRSLHYSRPTYSVVSGVKETLEKANKKTGEFLAATMETAEKTPETVGDVAEKVNKKTGKVLAEGMEKVQRVAPNNLSEAADKANKKTGEVLADGVEKVNAGEHLDRVRENAKGYKNLQDKGSKAESEQNRPEDGV</sequence>
<dbReference type="GeneID" id="18250826"/>
<dbReference type="RefSeq" id="XP_006688165.1">
    <property type="nucleotide sequence ID" value="XM_006688102.1"/>
</dbReference>
<dbReference type="AlphaFoldDB" id="G3BA27"/>
<reference evidence="2 3" key="1">
    <citation type="journal article" date="2011" name="Proc. Natl. Acad. Sci. U.S.A.">
        <title>Comparative genomics of xylose-fermenting fungi for enhanced biofuel production.</title>
        <authorList>
            <person name="Wohlbach D.J."/>
            <person name="Kuo A."/>
            <person name="Sato T.K."/>
            <person name="Potts K.M."/>
            <person name="Salamov A.A."/>
            <person name="LaButti K.M."/>
            <person name="Sun H."/>
            <person name="Clum A."/>
            <person name="Pangilinan J.L."/>
            <person name="Lindquist E.A."/>
            <person name="Lucas S."/>
            <person name="Lapidus A."/>
            <person name="Jin M."/>
            <person name="Gunawan C."/>
            <person name="Balan V."/>
            <person name="Dale B.E."/>
            <person name="Jeffries T.W."/>
            <person name="Zinkel R."/>
            <person name="Barry K.W."/>
            <person name="Grigoriev I.V."/>
            <person name="Gasch A.P."/>
        </authorList>
    </citation>
    <scope>NUCLEOTIDE SEQUENCE [LARGE SCALE GENOMIC DNA]</scope>
    <source>
        <strain evidence="3">ATCC 10573 / BCRC 21748 / CBS 615 / JCM 9827 / NBRC 10315 / NRRL Y-1498 / VKM Y-70</strain>
    </source>
</reference>
<organism evidence="3">
    <name type="scientific">Candida tenuis (strain ATCC 10573 / BCRC 21748 / CBS 615 / JCM 9827 / NBRC 10315 / NRRL Y-1498 / VKM Y-70)</name>
    <name type="common">Yeast</name>
    <name type="synonym">Yamadazyma tenuis</name>
    <dbReference type="NCBI Taxonomy" id="590646"/>
    <lineage>
        <taxon>Eukaryota</taxon>
        <taxon>Fungi</taxon>
        <taxon>Dikarya</taxon>
        <taxon>Ascomycota</taxon>
        <taxon>Saccharomycotina</taxon>
        <taxon>Pichiomycetes</taxon>
        <taxon>Debaryomycetaceae</taxon>
        <taxon>Yamadazyma</taxon>
    </lineage>
</organism>
<accession>G3BA27</accession>
<dbReference type="STRING" id="590646.G3BA27"/>
<gene>
    <name evidence="2" type="ORF">CANTEDRAFT_99098</name>
</gene>
<keyword evidence="3" id="KW-1185">Reference proteome</keyword>
<evidence type="ECO:0000313" key="3">
    <source>
        <dbReference type="Proteomes" id="UP000000707"/>
    </source>
</evidence>
<feature type="region of interest" description="Disordered" evidence="1">
    <location>
        <begin position="114"/>
        <end position="148"/>
    </location>
</feature>
<evidence type="ECO:0000313" key="2">
    <source>
        <dbReference type="EMBL" id="EGV61995.1"/>
    </source>
</evidence>
<proteinExistence type="predicted"/>
<protein>
    <submittedName>
        <fullName evidence="2">Uncharacterized protein</fullName>
    </submittedName>
</protein>
<dbReference type="Proteomes" id="UP000000707">
    <property type="component" value="Unassembled WGS sequence"/>
</dbReference>
<evidence type="ECO:0000256" key="1">
    <source>
        <dbReference type="SAM" id="MobiDB-lite"/>
    </source>
</evidence>
<dbReference type="EMBL" id="GL996527">
    <property type="protein sequence ID" value="EGV61995.1"/>
    <property type="molecule type" value="Genomic_DNA"/>
</dbReference>
<name>G3BA27_CANTC</name>
<dbReference type="KEGG" id="cten:18250826"/>
<dbReference type="OrthoDB" id="4023585at2759"/>
<dbReference type="eggNOG" id="ENOG502SDEG">
    <property type="taxonomic scope" value="Eukaryota"/>
</dbReference>
<dbReference type="HOGENOM" id="CLU_112987_0_0_1"/>